<dbReference type="EMBL" id="CP060714">
    <property type="protein sequence ID" value="QNN57800.1"/>
    <property type="molecule type" value="Genomic_DNA"/>
</dbReference>
<feature type="domain" description="Sulfatase N-terminal" evidence="3">
    <location>
        <begin position="8"/>
        <end position="337"/>
    </location>
</feature>
<evidence type="ECO:0000256" key="2">
    <source>
        <dbReference type="ARBA" id="ARBA00022801"/>
    </source>
</evidence>
<dbReference type="PANTHER" id="PTHR42693:SF53">
    <property type="entry name" value="ENDO-4-O-SULFATASE"/>
    <property type="match status" value="1"/>
</dbReference>
<evidence type="ECO:0000259" key="3">
    <source>
        <dbReference type="Pfam" id="PF00884"/>
    </source>
</evidence>
<proteinExistence type="inferred from homology"/>
<dbReference type="Proteomes" id="UP000515811">
    <property type="component" value="Chromosome"/>
</dbReference>
<keyword evidence="2 4" id="KW-0378">Hydrolase</keyword>
<dbReference type="GO" id="GO:0004065">
    <property type="term" value="F:arylsulfatase activity"/>
    <property type="evidence" value="ECO:0007669"/>
    <property type="project" value="TreeGrafter"/>
</dbReference>
<dbReference type="AlphaFoldDB" id="A0A7G9RQC5"/>
<organism evidence="4 5">
    <name type="scientific">Diaphorobacter ruginosibacter</name>
    <dbReference type="NCBI Taxonomy" id="1715720"/>
    <lineage>
        <taxon>Bacteria</taxon>
        <taxon>Pseudomonadati</taxon>
        <taxon>Pseudomonadota</taxon>
        <taxon>Betaproteobacteria</taxon>
        <taxon>Burkholderiales</taxon>
        <taxon>Comamonadaceae</taxon>
        <taxon>Diaphorobacter</taxon>
    </lineage>
</organism>
<evidence type="ECO:0000313" key="4">
    <source>
        <dbReference type="EMBL" id="QNN57800.1"/>
    </source>
</evidence>
<evidence type="ECO:0000313" key="5">
    <source>
        <dbReference type="Proteomes" id="UP000515811"/>
    </source>
</evidence>
<dbReference type="InterPro" id="IPR017850">
    <property type="entry name" value="Alkaline_phosphatase_core_sf"/>
</dbReference>
<dbReference type="PANTHER" id="PTHR42693">
    <property type="entry name" value="ARYLSULFATASE FAMILY MEMBER"/>
    <property type="match status" value="1"/>
</dbReference>
<dbReference type="InterPro" id="IPR000917">
    <property type="entry name" value="Sulfatase_N"/>
</dbReference>
<dbReference type="Gene3D" id="3.40.720.10">
    <property type="entry name" value="Alkaline Phosphatase, subunit A"/>
    <property type="match status" value="1"/>
</dbReference>
<dbReference type="GO" id="GO:0016740">
    <property type="term" value="F:transferase activity"/>
    <property type="evidence" value="ECO:0007669"/>
    <property type="project" value="UniProtKB-KW"/>
</dbReference>
<keyword evidence="5" id="KW-1185">Reference proteome</keyword>
<dbReference type="Pfam" id="PF00884">
    <property type="entry name" value="Sulfatase"/>
    <property type="match status" value="1"/>
</dbReference>
<keyword evidence="4" id="KW-0808">Transferase</keyword>
<name>A0A7G9RQC5_9BURK</name>
<dbReference type="KEGG" id="drg:H9K76_02630"/>
<evidence type="ECO:0000256" key="1">
    <source>
        <dbReference type="ARBA" id="ARBA00008779"/>
    </source>
</evidence>
<dbReference type="InterPro" id="IPR050738">
    <property type="entry name" value="Sulfatase"/>
</dbReference>
<comment type="similarity">
    <text evidence="1">Belongs to the sulfatase family.</text>
</comment>
<accession>A0A7G9RQC5</accession>
<gene>
    <name evidence="4" type="ORF">H9K76_02630</name>
</gene>
<sequence>MNHTTQRPNIIFIVADDLGYADLGCYGGRDAAFGPVSPVLDRLAANGLKLTQGYSNSPVCSPTRFAMMTARYQYRLRGAAEEPIRTSTRGNSTLGLPTSHPTLPSLLHSAGYRTALMGKWHLGYPPHFSPIRSGYEEFCGPMSGGVDYFTHCGANGQHDLWLGEEEKRQEGYLTDLITDWSVDFIERMAEGAQAPQQTPFFLSVHYTAPHWPWETRDDEDLSHELRENQQALYHLHGGNVETYRRMIHQMDEGIGRIVATLEQQKLLDNTLIVFTSDNGGERFSDNWPLVGGKMDLTEGGIRVPWIAHWPRVIAAGTTSEQTCMTMDWSATMLELGGAQADADFPLDGESLAPLLADTTTLRNRPLFWRMNHRGQRAMRDGDWKYLRVDGIDYLFNLRSDERERANLAPVQPQRLAAMVGAWEQWNDSMPVIPADATVSLCYTEKDMPQR</sequence>
<dbReference type="RefSeq" id="WP_187598045.1">
    <property type="nucleotide sequence ID" value="NZ_CP060714.1"/>
</dbReference>
<dbReference type="Gene3D" id="3.30.1120.10">
    <property type="match status" value="1"/>
</dbReference>
<protein>
    <submittedName>
        <fullName evidence="4">Sulfatase-like hydrolase/transferase</fullName>
    </submittedName>
</protein>
<dbReference type="SUPFAM" id="SSF53649">
    <property type="entry name" value="Alkaline phosphatase-like"/>
    <property type="match status" value="1"/>
</dbReference>
<reference evidence="4 5" key="1">
    <citation type="submission" date="2020-08" db="EMBL/GenBank/DDBJ databases">
        <title>Genome sequence of Diaphorobacter ruginosibacter DSM 27467T.</title>
        <authorList>
            <person name="Hyun D.-W."/>
            <person name="Bae J.-W."/>
        </authorList>
    </citation>
    <scope>NUCLEOTIDE SEQUENCE [LARGE SCALE GENOMIC DNA]</scope>
    <source>
        <strain evidence="4 5">DSM 27467</strain>
    </source>
</reference>